<dbReference type="InterPro" id="IPR009579">
    <property type="entry name" value="DUF1192"/>
</dbReference>
<keyword evidence="3" id="KW-1185">Reference proteome</keyword>
<organism evidence="2 3">
    <name type="scientific">Dongia mobilis</name>
    <dbReference type="NCBI Taxonomy" id="578943"/>
    <lineage>
        <taxon>Bacteria</taxon>
        <taxon>Pseudomonadati</taxon>
        <taxon>Pseudomonadota</taxon>
        <taxon>Alphaproteobacteria</taxon>
        <taxon>Rhodospirillales</taxon>
        <taxon>Dongiaceae</taxon>
        <taxon>Dongia</taxon>
    </lineage>
</organism>
<accession>A0A4R6WXS2</accession>
<dbReference type="Proteomes" id="UP000295783">
    <property type="component" value="Unassembled WGS sequence"/>
</dbReference>
<feature type="coiled-coil region" evidence="1">
    <location>
        <begin position="23"/>
        <end position="57"/>
    </location>
</feature>
<dbReference type="Pfam" id="PF06698">
    <property type="entry name" value="DUF1192"/>
    <property type="match status" value="1"/>
</dbReference>
<dbReference type="OrthoDB" id="7364583at2"/>
<evidence type="ECO:0000313" key="2">
    <source>
        <dbReference type="EMBL" id="TDQ84233.1"/>
    </source>
</evidence>
<dbReference type="AlphaFoldDB" id="A0A4R6WXS2"/>
<protein>
    <submittedName>
        <fullName evidence="2">Uncharacterized protein DUF1192</fullName>
    </submittedName>
</protein>
<name>A0A4R6WXS2_9PROT</name>
<keyword evidence="1" id="KW-0175">Coiled coil</keyword>
<proteinExistence type="predicted"/>
<comment type="caution">
    <text evidence="2">The sequence shown here is derived from an EMBL/GenBank/DDBJ whole genome shotgun (WGS) entry which is preliminary data.</text>
</comment>
<sequence length="60" mass="6944">MDTDDLEPLKAKPKPKNLEPMSVDELHAYIAELQVEIRRVEEDIARKKKHLSAAESLFKK</sequence>
<evidence type="ECO:0000256" key="1">
    <source>
        <dbReference type="SAM" id="Coils"/>
    </source>
</evidence>
<dbReference type="EMBL" id="SNYW01000006">
    <property type="protein sequence ID" value="TDQ84233.1"/>
    <property type="molecule type" value="Genomic_DNA"/>
</dbReference>
<gene>
    <name evidence="2" type="ORF">A8950_0781</name>
</gene>
<reference evidence="2 3" key="1">
    <citation type="submission" date="2019-03" db="EMBL/GenBank/DDBJ databases">
        <title>Genomic Encyclopedia of Type Strains, Phase III (KMG-III): the genomes of soil and plant-associated and newly described type strains.</title>
        <authorList>
            <person name="Whitman W."/>
        </authorList>
    </citation>
    <scope>NUCLEOTIDE SEQUENCE [LARGE SCALE GENOMIC DNA]</scope>
    <source>
        <strain evidence="2 3">CGMCC 1.7660</strain>
    </source>
</reference>
<evidence type="ECO:0000313" key="3">
    <source>
        <dbReference type="Proteomes" id="UP000295783"/>
    </source>
</evidence>